<feature type="domain" description="Neurotransmitter-gated ion-channel transmembrane" evidence="14">
    <location>
        <begin position="227"/>
        <end position="350"/>
    </location>
</feature>
<dbReference type="Pfam" id="PF02932">
    <property type="entry name" value="Neur_chan_memb"/>
    <property type="match status" value="1"/>
</dbReference>
<dbReference type="Gene3D" id="1.20.58.390">
    <property type="entry name" value="Neurotransmitter-gated ion-channel transmembrane domain"/>
    <property type="match status" value="1"/>
</dbReference>
<comment type="similarity">
    <text evidence="11">Belongs to the ligand-gated ion channel (TC 1.A.9) family.</text>
</comment>
<comment type="caution">
    <text evidence="15">The sequence shown here is derived from an EMBL/GenBank/DDBJ whole genome shotgun (WGS) entry which is preliminary data.</text>
</comment>
<dbReference type="PRINTS" id="PR00252">
    <property type="entry name" value="NRIONCHANNEL"/>
</dbReference>
<reference evidence="15 16" key="1">
    <citation type="submission" date="2024-04" db="EMBL/GenBank/DDBJ databases">
        <authorList>
            <person name="Rising A."/>
            <person name="Reimegard J."/>
            <person name="Sonavane S."/>
            <person name="Akerstrom W."/>
            <person name="Nylinder S."/>
            <person name="Hedman E."/>
            <person name="Kallberg Y."/>
        </authorList>
    </citation>
    <scope>NUCLEOTIDE SEQUENCE [LARGE SCALE GENOMIC DNA]</scope>
</reference>
<evidence type="ECO:0000256" key="6">
    <source>
        <dbReference type="ARBA" id="ARBA00022729"/>
    </source>
</evidence>
<dbReference type="GO" id="GO:0005254">
    <property type="term" value="F:chloride channel activity"/>
    <property type="evidence" value="ECO:0007669"/>
    <property type="project" value="UniProtKB-ARBA"/>
</dbReference>
<evidence type="ECO:0000259" key="13">
    <source>
        <dbReference type="Pfam" id="PF02931"/>
    </source>
</evidence>
<dbReference type="EMBL" id="CAXIEN010000461">
    <property type="protein sequence ID" value="CAL1298410.1"/>
    <property type="molecule type" value="Genomic_DNA"/>
</dbReference>
<dbReference type="Proteomes" id="UP001497382">
    <property type="component" value="Unassembled WGS sequence"/>
</dbReference>
<dbReference type="InterPro" id="IPR006201">
    <property type="entry name" value="Neur_channel"/>
</dbReference>
<feature type="non-terminal residue" evidence="15">
    <location>
        <position position="1"/>
    </location>
</feature>
<name>A0AAV2BRQ9_9ARAC</name>
<dbReference type="PROSITE" id="PS00236">
    <property type="entry name" value="NEUROTR_ION_CHANNEL"/>
    <property type="match status" value="1"/>
</dbReference>
<evidence type="ECO:0000256" key="7">
    <source>
        <dbReference type="ARBA" id="ARBA00022989"/>
    </source>
</evidence>
<keyword evidence="9 11" id="KW-0472">Membrane</keyword>
<evidence type="ECO:0000313" key="15">
    <source>
        <dbReference type="EMBL" id="CAL1298410.1"/>
    </source>
</evidence>
<feature type="transmembrane region" description="Helical" evidence="11">
    <location>
        <begin position="224"/>
        <end position="243"/>
    </location>
</feature>
<dbReference type="GO" id="GO:0099095">
    <property type="term" value="F:ligand-gated monoatomic anion channel activity"/>
    <property type="evidence" value="ECO:0007669"/>
    <property type="project" value="UniProtKB-ARBA"/>
</dbReference>
<evidence type="ECO:0000256" key="10">
    <source>
        <dbReference type="ARBA" id="ARBA00023303"/>
    </source>
</evidence>
<dbReference type="AlphaFoldDB" id="A0AAV2BRQ9"/>
<evidence type="ECO:0000256" key="4">
    <source>
        <dbReference type="ARBA" id="ARBA00022475"/>
    </source>
</evidence>
<feature type="compositionally biased region" description="Polar residues" evidence="12">
    <location>
        <begin position="1"/>
        <end position="27"/>
    </location>
</feature>
<evidence type="ECO:0000259" key="14">
    <source>
        <dbReference type="Pfam" id="PF02932"/>
    </source>
</evidence>
<protein>
    <submittedName>
        <fullName evidence="15">Uncharacterized protein</fullName>
    </submittedName>
</protein>
<keyword evidence="6" id="KW-0732">Signal</keyword>
<evidence type="ECO:0000313" key="16">
    <source>
        <dbReference type="Proteomes" id="UP001497382"/>
    </source>
</evidence>
<feature type="transmembrane region" description="Helical" evidence="11">
    <location>
        <begin position="279"/>
        <end position="299"/>
    </location>
</feature>
<dbReference type="PANTHER" id="PTHR18945">
    <property type="entry name" value="NEUROTRANSMITTER GATED ION CHANNEL"/>
    <property type="match status" value="1"/>
</dbReference>
<evidence type="ECO:0000256" key="3">
    <source>
        <dbReference type="ARBA" id="ARBA00022448"/>
    </source>
</evidence>
<keyword evidence="5 11" id="KW-0812">Transmembrane</keyword>
<dbReference type="SUPFAM" id="SSF90112">
    <property type="entry name" value="Neurotransmitter-gated ion-channel transmembrane pore"/>
    <property type="match status" value="1"/>
</dbReference>
<dbReference type="SUPFAM" id="SSF63712">
    <property type="entry name" value="Nicotinic receptor ligand binding domain-like"/>
    <property type="match status" value="1"/>
</dbReference>
<evidence type="ECO:0000256" key="2">
    <source>
        <dbReference type="ARBA" id="ARBA00004236"/>
    </source>
</evidence>
<keyword evidence="10 11" id="KW-0407">Ion channel</keyword>
<feature type="transmembrane region" description="Helical" evidence="11">
    <location>
        <begin position="376"/>
        <end position="394"/>
    </location>
</feature>
<feature type="transmembrane region" description="Helical" evidence="11">
    <location>
        <begin position="249"/>
        <end position="267"/>
    </location>
</feature>
<dbReference type="InterPro" id="IPR006029">
    <property type="entry name" value="Neurotrans-gated_channel_TM"/>
</dbReference>
<feature type="domain" description="Neurotransmitter-gated ion-channel ligand-binding" evidence="13">
    <location>
        <begin position="24"/>
        <end position="219"/>
    </location>
</feature>
<keyword evidence="4" id="KW-1003">Cell membrane</keyword>
<dbReference type="GO" id="GO:0004888">
    <property type="term" value="F:transmembrane signaling receptor activity"/>
    <property type="evidence" value="ECO:0007669"/>
    <property type="project" value="InterPro"/>
</dbReference>
<evidence type="ECO:0000256" key="1">
    <source>
        <dbReference type="ARBA" id="ARBA00004141"/>
    </source>
</evidence>
<dbReference type="GO" id="GO:0005886">
    <property type="term" value="C:plasma membrane"/>
    <property type="evidence" value="ECO:0007669"/>
    <property type="project" value="UniProtKB-SubCell"/>
</dbReference>
<dbReference type="CDD" id="cd19049">
    <property type="entry name" value="LGIC_TM_anion"/>
    <property type="match status" value="1"/>
</dbReference>
<dbReference type="GO" id="GO:0005230">
    <property type="term" value="F:extracellular ligand-gated monoatomic ion channel activity"/>
    <property type="evidence" value="ECO:0007669"/>
    <property type="project" value="InterPro"/>
</dbReference>
<dbReference type="InterPro" id="IPR018000">
    <property type="entry name" value="Neurotransmitter_ion_chnl_CS"/>
</dbReference>
<accession>A0AAV2BRQ9</accession>
<dbReference type="InterPro" id="IPR038050">
    <property type="entry name" value="Neuro_actylchol_rec"/>
</dbReference>
<keyword evidence="8 11" id="KW-0406">Ion transport</keyword>
<dbReference type="InterPro" id="IPR006202">
    <property type="entry name" value="Neur_chan_lig-bd"/>
</dbReference>
<proteinExistence type="inferred from homology"/>
<organism evidence="15 16">
    <name type="scientific">Larinioides sclopetarius</name>
    <dbReference type="NCBI Taxonomy" id="280406"/>
    <lineage>
        <taxon>Eukaryota</taxon>
        <taxon>Metazoa</taxon>
        <taxon>Ecdysozoa</taxon>
        <taxon>Arthropoda</taxon>
        <taxon>Chelicerata</taxon>
        <taxon>Arachnida</taxon>
        <taxon>Araneae</taxon>
        <taxon>Araneomorphae</taxon>
        <taxon>Entelegynae</taxon>
        <taxon>Araneoidea</taxon>
        <taxon>Araneidae</taxon>
        <taxon>Larinioides</taxon>
    </lineage>
</organism>
<feature type="region of interest" description="Disordered" evidence="12">
    <location>
        <begin position="1"/>
        <end position="29"/>
    </location>
</feature>
<keyword evidence="3 11" id="KW-0813">Transport</keyword>
<evidence type="ECO:0000256" key="8">
    <source>
        <dbReference type="ARBA" id="ARBA00023065"/>
    </source>
</evidence>
<dbReference type="InterPro" id="IPR036719">
    <property type="entry name" value="Neuro-gated_channel_TM_sf"/>
</dbReference>
<dbReference type="PRINTS" id="PR00253">
    <property type="entry name" value="GABAARECEPTR"/>
</dbReference>
<dbReference type="InterPro" id="IPR036734">
    <property type="entry name" value="Neur_chan_lig-bd_sf"/>
</dbReference>
<evidence type="ECO:0000256" key="9">
    <source>
        <dbReference type="ARBA" id="ARBA00023136"/>
    </source>
</evidence>
<evidence type="ECO:0000256" key="11">
    <source>
        <dbReference type="RuleBase" id="RU000687"/>
    </source>
</evidence>
<keyword evidence="7 11" id="KW-1133">Transmembrane helix</keyword>
<sequence>PISSNFIQFHSQASKTPSGRQDSTNENEPTEVFVNIDIMDIDQITEEKMEYSMQFYVNEYWKDPRLNLSHRKEHFHIPTDIVADMWTPDLIFENSKGGWVYQLAVPNIIVQTHLYGYLHRFTRYNMKISCSMYLQSYPMDKQNCFLSISSLANDDSRMILKWIHERKKEERVDELSDLYLANVHPLKYQIVNVTTDKSQFEWPIGVYTSLRANFTFDRHLSSHIFNVYIPSGLVVLLSFLSFWLNVRSVPARVALGLTSLLTLSTQASQVRSRLPPVNYLTALDVWLFVCILLVFLSLIEYATVYSSYSVKVRNQRSSPSKAWSAAGTRRNIASELSMIGTETRTAKKKREISSSKQPLGADFDEEVQSMDKASRFIFPLGFLIFSIAYWATYLRRS</sequence>
<evidence type="ECO:0000256" key="12">
    <source>
        <dbReference type="SAM" id="MobiDB-lite"/>
    </source>
</evidence>
<dbReference type="Pfam" id="PF02931">
    <property type="entry name" value="Neur_chan_LBD"/>
    <property type="match status" value="1"/>
</dbReference>
<comment type="subcellular location">
    <subcellularLocation>
        <location evidence="2">Cell membrane</location>
    </subcellularLocation>
    <subcellularLocation>
        <location evidence="1">Membrane</location>
        <topology evidence="1">Multi-pass membrane protein</topology>
    </subcellularLocation>
</comment>
<gene>
    <name evidence="15" type="ORF">LARSCL_LOCUS20827</name>
</gene>
<dbReference type="InterPro" id="IPR006028">
    <property type="entry name" value="GABAA/Glycine_rcpt"/>
</dbReference>
<evidence type="ECO:0000256" key="5">
    <source>
        <dbReference type="ARBA" id="ARBA00022692"/>
    </source>
</evidence>
<keyword evidence="16" id="KW-1185">Reference proteome</keyword>
<dbReference type="Gene3D" id="2.70.170.10">
    <property type="entry name" value="Neurotransmitter-gated ion-channel ligand-binding domain"/>
    <property type="match status" value="1"/>
</dbReference>